<dbReference type="RefSeq" id="WP_091914115.1">
    <property type="nucleotide sequence ID" value="NZ_FOIQ01000001.1"/>
</dbReference>
<dbReference type="AlphaFoldDB" id="A0A1I0M223"/>
<protein>
    <recommendedName>
        <fullName evidence="3">DUF4738 domain-containing protein</fullName>
    </recommendedName>
</protein>
<evidence type="ECO:0008006" key="3">
    <source>
        <dbReference type="Google" id="ProtNLM"/>
    </source>
</evidence>
<keyword evidence="2" id="KW-1185">Reference proteome</keyword>
<dbReference type="PROSITE" id="PS51257">
    <property type="entry name" value="PROKAR_LIPOPROTEIN"/>
    <property type="match status" value="1"/>
</dbReference>
<dbReference type="EMBL" id="FOIQ01000001">
    <property type="protein sequence ID" value="SEV81792.1"/>
    <property type="molecule type" value="Genomic_DNA"/>
</dbReference>
<organism evidence="1 2">
    <name type="scientific">Prevotella aff. ruminicola Tc2-24</name>
    <dbReference type="NCBI Taxonomy" id="81582"/>
    <lineage>
        <taxon>Bacteria</taxon>
        <taxon>Pseudomonadati</taxon>
        <taxon>Bacteroidota</taxon>
        <taxon>Bacteroidia</taxon>
        <taxon>Bacteroidales</taxon>
        <taxon>Prevotellaceae</taxon>
        <taxon>Prevotella</taxon>
    </lineage>
</organism>
<dbReference type="InterPro" id="IPR031762">
    <property type="entry name" value="DUF4738"/>
</dbReference>
<proteinExistence type="predicted"/>
<dbReference type="Proteomes" id="UP000199373">
    <property type="component" value="Unassembled WGS sequence"/>
</dbReference>
<sequence>MNRQIIILVLVAFMTACGRQGGKSGSVPEDQEAKALLQGIWVEEESEDLSFRVKGDTIFYADSTSMPAYFRIVGDSLELASGTKYGIVKQTPNVFWFVNQNGDVMKLRKSENQTDVSEFVHDTPEAMIYTHQVKTDSVVVFNGERYHWYIAVNPTKYKVTRHVFNDDGMEVENVYYDNIMHVSVFQGTRKLFSQDFRKQMYSKMVPASFLKEAILGKMEYGHADAKGLHFYATLCIPDGASCYMIETLVNYMGQMTMRTVEY</sequence>
<dbReference type="Gene3D" id="2.40.128.510">
    <property type="entry name" value="Protein of unknown function DUF4738"/>
    <property type="match status" value="1"/>
</dbReference>
<evidence type="ECO:0000313" key="1">
    <source>
        <dbReference type="EMBL" id="SEV81792.1"/>
    </source>
</evidence>
<gene>
    <name evidence="1" type="ORF">SAMN04487850_0172</name>
</gene>
<name>A0A1I0M223_9BACT</name>
<dbReference type="Pfam" id="PF15889">
    <property type="entry name" value="DUF4738"/>
    <property type="match status" value="1"/>
</dbReference>
<accession>A0A1I0M223</accession>
<reference evidence="1 2" key="1">
    <citation type="submission" date="2016-10" db="EMBL/GenBank/DDBJ databases">
        <authorList>
            <person name="de Groot N.N."/>
        </authorList>
    </citation>
    <scope>NUCLEOTIDE SEQUENCE [LARGE SCALE GENOMIC DNA]</scope>
    <source>
        <strain evidence="1 2">TC2-24</strain>
    </source>
</reference>
<evidence type="ECO:0000313" key="2">
    <source>
        <dbReference type="Proteomes" id="UP000199373"/>
    </source>
</evidence>